<accession>K6C6A8</accession>
<dbReference type="eggNOG" id="ENOG5030YC0">
    <property type="taxonomic scope" value="Bacteria"/>
</dbReference>
<name>K6C6A8_9BACI</name>
<dbReference type="PATRIC" id="fig|1117379.3.peg.2976"/>
<dbReference type="AlphaFoldDB" id="K6C6A8"/>
<protein>
    <submittedName>
        <fullName evidence="1">Uncharacterized protein</fullName>
    </submittedName>
</protein>
<organism evidence="1 2">
    <name type="scientific">Neobacillus bataviensis LMG 21833</name>
    <dbReference type="NCBI Taxonomy" id="1117379"/>
    <lineage>
        <taxon>Bacteria</taxon>
        <taxon>Bacillati</taxon>
        <taxon>Bacillota</taxon>
        <taxon>Bacilli</taxon>
        <taxon>Bacillales</taxon>
        <taxon>Bacillaceae</taxon>
        <taxon>Neobacillus</taxon>
    </lineage>
</organism>
<gene>
    <name evidence="1" type="ORF">BABA_14422</name>
</gene>
<evidence type="ECO:0000313" key="2">
    <source>
        <dbReference type="Proteomes" id="UP000006316"/>
    </source>
</evidence>
<dbReference type="Proteomes" id="UP000006316">
    <property type="component" value="Unassembled WGS sequence"/>
</dbReference>
<dbReference type="EMBL" id="AJLS01000114">
    <property type="protein sequence ID" value="EKN66660.1"/>
    <property type="molecule type" value="Genomic_DNA"/>
</dbReference>
<proteinExistence type="predicted"/>
<dbReference type="RefSeq" id="WP_007085880.1">
    <property type="nucleotide sequence ID" value="NZ_AJLS01000114.1"/>
</dbReference>
<comment type="caution">
    <text evidence="1">The sequence shown here is derived from an EMBL/GenBank/DDBJ whole genome shotgun (WGS) entry which is preliminary data.</text>
</comment>
<keyword evidence="2" id="KW-1185">Reference proteome</keyword>
<reference evidence="1 2" key="1">
    <citation type="journal article" date="2012" name="Front. Microbiol.">
        <title>Redundancy and modularity in membrane-associated dissimilatory nitrate reduction in Bacillus.</title>
        <authorList>
            <person name="Heylen K."/>
            <person name="Keltjens J."/>
        </authorList>
    </citation>
    <scope>NUCLEOTIDE SEQUENCE [LARGE SCALE GENOMIC DNA]</scope>
    <source>
        <strain evidence="2">LMG 21833T</strain>
    </source>
</reference>
<sequence length="360" mass="38117">MDQIKINLSTIKSYQSNLERDKSRVSDVKQSVSSIRNQISSKILSRRSIGQKLNTIAQDIHNAESQLNKLKAFMEESINQYTSAERKVDGRAAALLGINSINIEKQMAGAAAAGQKHASKDDSQWKKWRNRIVEALTNDEGGLASELLLGGFSASLVSKYYKMPKFLKDGRYLKVLNSEFYKGGEGLARRYTIENVKNGRYPNVSKLVNIDNGLKIAGKVGAAGALITGAAQVYKELTTNDNVSTKRKVINAGVKGAEVAAVAVVGAKLGAAVGTIIAPGVGTAVGAVVGAGVAAVGSYFMDKGVNLKIWGSGKQKKSTLDVIGDGVEIGVDAVGNAAKGASRWFGNLFKDKPKPVTGAG</sequence>
<dbReference type="STRING" id="1117379.BABA_14422"/>
<evidence type="ECO:0000313" key="1">
    <source>
        <dbReference type="EMBL" id="EKN66660.1"/>
    </source>
</evidence>